<dbReference type="InterPro" id="IPR020904">
    <property type="entry name" value="Sc_DH/Rdtase_CS"/>
</dbReference>
<evidence type="ECO:0000256" key="3">
    <source>
        <dbReference type="SAM" id="MobiDB-lite"/>
    </source>
</evidence>
<dbReference type="EMBL" id="BNAT01000030">
    <property type="protein sequence ID" value="GHE46689.1"/>
    <property type="molecule type" value="Genomic_DNA"/>
</dbReference>
<dbReference type="Proteomes" id="UP000603227">
    <property type="component" value="Unassembled WGS sequence"/>
</dbReference>
<sequence>MSAVETSLDGQTALVTGAATGVGKAIATELARRGALVVVSDIDDDGGRKVAADINGSGGRATYVHADVTSTTDLAGVLKAAGVAQDGLNIVVANVMGGGASGSIWETDPETARRTFDIMVFGVYNVIRTFAPALIGTSRSGSPARLLVVGSEHSLGVPPHVFPASVYTTAKYASLGLVDTARRDFADSGVSVTLLAPSWVRTEKLVELIRSSRELAEAIEPNAQNADEVARQAVDGLMKGDYITATNPGTREFALEHARQVMASVQTLPVVGPSDDASVHDGTGDTAQCPVAGHM</sequence>
<protein>
    <submittedName>
        <fullName evidence="4">Uncharacterized protein</fullName>
    </submittedName>
</protein>
<evidence type="ECO:0000256" key="1">
    <source>
        <dbReference type="ARBA" id="ARBA00006484"/>
    </source>
</evidence>
<dbReference type="AlphaFoldDB" id="A0A918ZE58"/>
<dbReference type="SUPFAM" id="SSF51735">
    <property type="entry name" value="NAD(P)-binding Rossmann-fold domains"/>
    <property type="match status" value="1"/>
</dbReference>
<reference evidence="4" key="2">
    <citation type="submission" date="2020-09" db="EMBL/GenBank/DDBJ databases">
        <authorList>
            <person name="Sun Q."/>
            <person name="Zhou Y."/>
        </authorList>
    </citation>
    <scope>NUCLEOTIDE SEQUENCE</scope>
    <source>
        <strain evidence="4">CGMCC 4.7403</strain>
    </source>
</reference>
<dbReference type="CDD" id="cd05233">
    <property type="entry name" value="SDR_c"/>
    <property type="match status" value="1"/>
</dbReference>
<evidence type="ECO:0000256" key="2">
    <source>
        <dbReference type="ARBA" id="ARBA00023002"/>
    </source>
</evidence>
<comment type="caution">
    <text evidence="4">The sequence shown here is derived from an EMBL/GenBank/DDBJ whole genome shotgun (WGS) entry which is preliminary data.</text>
</comment>
<gene>
    <name evidence="4" type="ORF">GCM10017771_67460</name>
</gene>
<keyword evidence="2" id="KW-0560">Oxidoreductase</keyword>
<dbReference type="GO" id="GO:0016491">
    <property type="term" value="F:oxidoreductase activity"/>
    <property type="evidence" value="ECO:0007669"/>
    <property type="project" value="UniProtKB-KW"/>
</dbReference>
<reference evidence="4" key="1">
    <citation type="journal article" date="2014" name="Int. J. Syst. Evol. Microbiol.">
        <title>Complete genome sequence of Corynebacterium casei LMG S-19264T (=DSM 44701T), isolated from a smear-ripened cheese.</title>
        <authorList>
            <consortium name="US DOE Joint Genome Institute (JGI-PGF)"/>
            <person name="Walter F."/>
            <person name="Albersmeier A."/>
            <person name="Kalinowski J."/>
            <person name="Ruckert C."/>
        </authorList>
    </citation>
    <scope>NUCLEOTIDE SEQUENCE</scope>
    <source>
        <strain evidence="4">CGMCC 4.7403</strain>
    </source>
</reference>
<accession>A0A918ZE58</accession>
<comment type="similarity">
    <text evidence="1">Belongs to the short-chain dehydrogenases/reductases (SDR) family.</text>
</comment>
<dbReference type="Pfam" id="PF00106">
    <property type="entry name" value="adh_short"/>
    <property type="match status" value="1"/>
</dbReference>
<name>A0A918ZE58_9ACTN</name>
<dbReference type="PROSITE" id="PS00061">
    <property type="entry name" value="ADH_SHORT"/>
    <property type="match status" value="1"/>
</dbReference>
<dbReference type="InterPro" id="IPR002347">
    <property type="entry name" value="SDR_fam"/>
</dbReference>
<dbReference type="PANTHER" id="PTHR43669:SF3">
    <property type="entry name" value="ALCOHOL DEHYDROGENASE, PUTATIVE (AFU_ORTHOLOGUE AFUA_3G03445)-RELATED"/>
    <property type="match status" value="1"/>
</dbReference>
<organism evidence="4 5">
    <name type="scientific">Streptomyces capitiformicae</name>
    <dbReference type="NCBI Taxonomy" id="2014920"/>
    <lineage>
        <taxon>Bacteria</taxon>
        <taxon>Bacillati</taxon>
        <taxon>Actinomycetota</taxon>
        <taxon>Actinomycetes</taxon>
        <taxon>Kitasatosporales</taxon>
        <taxon>Streptomycetaceae</taxon>
        <taxon>Streptomyces</taxon>
    </lineage>
</organism>
<evidence type="ECO:0000313" key="4">
    <source>
        <dbReference type="EMBL" id="GHE46689.1"/>
    </source>
</evidence>
<feature type="region of interest" description="Disordered" evidence="3">
    <location>
        <begin position="274"/>
        <end position="295"/>
    </location>
</feature>
<dbReference type="PRINTS" id="PR00081">
    <property type="entry name" value="GDHRDH"/>
</dbReference>
<dbReference type="InterPro" id="IPR036291">
    <property type="entry name" value="NAD(P)-bd_dom_sf"/>
</dbReference>
<proteinExistence type="inferred from homology"/>
<dbReference type="RefSeq" id="WP_189786239.1">
    <property type="nucleotide sequence ID" value="NZ_BNAT01000030.1"/>
</dbReference>
<keyword evidence="5" id="KW-1185">Reference proteome</keyword>
<dbReference type="PANTHER" id="PTHR43669">
    <property type="entry name" value="5-KETO-D-GLUCONATE 5-REDUCTASE"/>
    <property type="match status" value="1"/>
</dbReference>
<evidence type="ECO:0000313" key="5">
    <source>
        <dbReference type="Proteomes" id="UP000603227"/>
    </source>
</evidence>
<dbReference type="Gene3D" id="3.40.50.720">
    <property type="entry name" value="NAD(P)-binding Rossmann-like Domain"/>
    <property type="match status" value="1"/>
</dbReference>